<dbReference type="SUPFAM" id="SSF52172">
    <property type="entry name" value="CheY-like"/>
    <property type="match status" value="1"/>
</dbReference>
<dbReference type="Pfam" id="PF12833">
    <property type="entry name" value="HTH_18"/>
    <property type="match status" value="1"/>
</dbReference>
<keyword evidence="6" id="KW-0238">DNA-binding</keyword>
<dbReference type="Gene3D" id="3.40.50.2300">
    <property type="match status" value="1"/>
</dbReference>
<dbReference type="CDD" id="cd17536">
    <property type="entry name" value="REC_YesN-like"/>
    <property type="match status" value="1"/>
</dbReference>
<dbReference type="Pfam" id="PF00072">
    <property type="entry name" value="Response_reg"/>
    <property type="match status" value="1"/>
</dbReference>
<name>A0A852TCD8_9BACI</name>
<dbReference type="SUPFAM" id="SSF46689">
    <property type="entry name" value="Homeodomain-like"/>
    <property type="match status" value="2"/>
</dbReference>
<dbReference type="EMBL" id="JACCBX010000006">
    <property type="protein sequence ID" value="NYE06442.1"/>
    <property type="molecule type" value="Genomic_DNA"/>
</dbReference>
<dbReference type="InterPro" id="IPR020449">
    <property type="entry name" value="Tscrpt_reg_AraC-type_HTH"/>
</dbReference>
<evidence type="ECO:0000256" key="1">
    <source>
        <dbReference type="ARBA" id="ARBA00004496"/>
    </source>
</evidence>
<evidence type="ECO:0000313" key="12">
    <source>
        <dbReference type="Proteomes" id="UP000548423"/>
    </source>
</evidence>
<evidence type="ECO:0000256" key="8">
    <source>
        <dbReference type="PROSITE-ProRule" id="PRU00169"/>
    </source>
</evidence>
<keyword evidence="2" id="KW-0963">Cytoplasm</keyword>
<dbReference type="InterPro" id="IPR011006">
    <property type="entry name" value="CheY-like_superfamily"/>
</dbReference>
<keyword evidence="7" id="KW-0804">Transcription</keyword>
<dbReference type="GO" id="GO:0005737">
    <property type="term" value="C:cytoplasm"/>
    <property type="evidence" value="ECO:0007669"/>
    <property type="project" value="UniProtKB-SubCell"/>
</dbReference>
<evidence type="ECO:0000256" key="2">
    <source>
        <dbReference type="ARBA" id="ARBA00022490"/>
    </source>
</evidence>
<feature type="domain" description="HTH araC/xylS-type" evidence="9">
    <location>
        <begin position="397"/>
        <end position="494"/>
    </location>
</feature>
<dbReference type="InterPro" id="IPR041522">
    <property type="entry name" value="CdaR_GGDEF"/>
</dbReference>
<dbReference type="PRINTS" id="PR00032">
    <property type="entry name" value="HTHARAC"/>
</dbReference>
<dbReference type="GO" id="GO:0000160">
    <property type="term" value="P:phosphorelay signal transduction system"/>
    <property type="evidence" value="ECO:0007669"/>
    <property type="project" value="UniProtKB-KW"/>
</dbReference>
<dbReference type="InterPro" id="IPR001789">
    <property type="entry name" value="Sig_transdc_resp-reg_receiver"/>
</dbReference>
<dbReference type="SMART" id="SM00448">
    <property type="entry name" value="REC"/>
    <property type="match status" value="1"/>
</dbReference>
<accession>A0A852TCD8</accession>
<organism evidence="11 12">
    <name type="scientific">Neobacillus niacini</name>
    <dbReference type="NCBI Taxonomy" id="86668"/>
    <lineage>
        <taxon>Bacteria</taxon>
        <taxon>Bacillati</taxon>
        <taxon>Bacillota</taxon>
        <taxon>Bacilli</taxon>
        <taxon>Bacillales</taxon>
        <taxon>Bacillaceae</taxon>
        <taxon>Neobacillus</taxon>
    </lineage>
</organism>
<evidence type="ECO:0000256" key="7">
    <source>
        <dbReference type="ARBA" id="ARBA00023163"/>
    </source>
</evidence>
<keyword evidence="4" id="KW-0902">Two-component regulatory system</keyword>
<dbReference type="SMART" id="SM00342">
    <property type="entry name" value="HTH_ARAC"/>
    <property type="match status" value="1"/>
</dbReference>
<dbReference type="PROSITE" id="PS01124">
    <property type="entry name" value="HTH_ARAC_FAMILY_2"/>
    <property type="match status" value="1"/>
</dbReference>
<keyword evidence="3 8" id="KW-0597">Phosphoprotein</keyword>
<dbReference type="GO" id="GO:0003700">
    <property type="term" value="F:DNA-binding transcription factor activity"/>
    <property type="evidence" value="ECO:0007669"/>
    <property type="project" value="InterPro"/>
</dbReference>
<dbReference type="InterPro" id="IPR018060">
    <property type="entry name" value="HTH_AraC"/>
</dbReference>
<evidence type="ECO:0000313" key="11">
    <source>
        <dbReference type="EMBL" id="NYE06442.1"/>
    </source>
</evidence>
<proteinExistence type="predicted"/>
<dbReference type="InterPro" id="IPR018062">
    <property type="entry name" value="HTH_AraC-typ_CS"/>
</dbReference>
<evidence type="ECO:0000256" key="4">
    <source>
        <dbReference type="ARBA" id="ARBA00023012"/>
    </source>
</evidence>
<evidence type="ECO:0000259" key="10">
    <source>
        <dbReference type="PROSITE" id="PS50110"/>
    </source>
</evidence>
<evidence type="ECO:0000256" key="3">
    <source>
        <dbReference type="ARBA" id="ARBA00022553"/>
    </source>
</evidence>
<feature type="modified residue" description="4-aspartylphosphate" evidence="8">
    <location>
        <position position="55"/>
    </location>
</feature>
<dbReference type="PROSITE" id="PS00041">
    <property type="entry name" value="HTH_ARAC_FAMILY_1"/>
    <property type="match status" value="1"/>
</dbReference>
<keyword evidence="5" id="KW-0805">Transcription regulation</keyword>
<dbReference type="InterPro" id="IPR051552">
    <property type="entry name" value="HptR"/>
</dbReference>
<comment type="caution">
    <text evidence="11">The sequence shown here is derived from an EMBL/GenBank/DDBJ whole genome shotgun (WGS) entry which is preliminary data.</text>
</comment>
<dbReference type="InterPro" id="IPR009057">
    <property type="entry name" value="Homeodomain-like_sf"/>
</dbReference>
<evidence type="ECO:0000256" key="6">
    <source>
        <dbReference type="ARBA" id="ARBA00023125"/>
    </source>
</evidence>
<sequence length="495" mass="57165">MLKAVIFDDEYIVLQGLQRMIDWSKYGIELVGTASNGYAAIDLVETHSPDIVFTDIRMPGMDGLQVVEKILAAAPEIICIVFSGFNEFEYVKKAIKLGVSDYLEKPITIPMMEETLKKIQEKVQQQKSVLSLEEKWEDSRNELIEKATLGLLLEGVEAFPKWRNSFGEGAKDIVGVTVLALSEKIQELPNDSSYLPVYVRNGAEHLLVIFHYHEDTTELWKLLLYWPGENGLSVGSGRTYQNLTDAPKGYKEALQALRYGHFLEQGGWTRFEEIGENPNIPGDLSELEESIIFYLRTGDKAGLFKQLNEFISKIQSQRLNPDLIEREILKLIYLGMEVAKETGEDISKISQGNYLPHIEIRMLNTKEKMFNWLKNQMEMIMDWFLLIRRDKKHEAVEKACVYIQKNFSKDLTLQDVAEYVGMNPTYFSLLFKEEMKISYIKYLTKFRIERAKELLQEGYKVADVSEKVGYHTYRHFSELFKKQVGVNPGQYRDSF</sequence>
<dbReference type="AlphaFoldDB" id="A0A852TCD8"/>
<dbReference type="GO" id="GO:0043565">
    <property type="term" value="F:sequence-specific DNA binding"/>
    <property type="evidence" value="ECO:0007669"/>
    <property type="project" value="InterPro"/>
</dbReference>
<reference evidence="12" key="1">
    <citation type="submission" date="2020-07" db="EMBL/GenBank/DDBJ databases">
        <authorList>
            <person name="Partida-Martinez L."/>
            <person name="Huntemann M."/>
            <person name="Clum A."/>
            <person name="Wang J."/>
            <person name="Palaniappan K."/>
            <person name="Ritter S."/>
            <person name="Chen I.-M."/>
            <person name="Stamatis D."/>
            <person name="Reddy T."/>
            <person name="O'Malley R."/>
            <person name="Daum C."/>
            <person name="Shapiro N."/>
            <person name="Ivanova N."/>
            <person name="Kyrpides N."/>
            <person name="Woyke T."/>
        </authorList>
    </citation>
    <scope>NUCLEOTIDE SEQUENCE [LARGE SCALE GENOMIC DNA]</scope>
    <source>
        <strain evidence="12">AT2.8</strain>
    </source>
</reference>
<evidence type="ECO:0000256" key="5">
    <source>
        <dbReference type="ARBA" id="ARBA00023015"/>
    </source>
</evidence>
<dbReference type="Proteomes" id="UP000548423">
    <property type="component" value="Unassembled WGS sequence"/>
</dbReference>
<dbReference type="PANTHER" id="PTHR42713:SF3">
    <property type="entry name" value="TRANSCRIPTIONAL REGULATORY PROTEIN HPTR"/>
    <property type="match status" value="1"/>
</dbReference>
<dbReference type="PROSITE" id="PS50110">
    <property type="entry name" value="RESPONSE_REGULATORY"/>
    <property type="match status" value="1"/>
</dbReference>
<evidence type="ECO:0000259" key="9">
    <source>
        <dbReference type="PROSITE" id="PS01124"/>
    </source>
</evidence>
<dbReference type="Gene3D" id="1.10.10.60">
    <property type="entry name" value="Homeodomain-like"/>
    <property type="match status" value="2"/>
</dbReference>
<gene>
    <name evidence="11" type="ORF">F4694_003222</name>
</gene>
<comment type="subcellular location">
    <subcellularLocation>
        <location evidence="1">Cytoplasm</location>
    </subcellularLocation>
</comment>
<reference evidence="12" key="2">
    <citation type="submission" date="2020-08" db="EMBL/GenBank/DDBJ databases">
        <title>The Agave Microbiome: Exploring the role of microbial communities in plant adaptations to desert environments.</title>
        <authorList>
            <person name="Partida-Martinez L.P."/>
        </authorList>
    </citation>
    <scope>NUCLEOTIDE SEQUENCE [LARGE SCALE GENOMIC DNA]</scope>
    <source>
        <strain evidence="12">AT2.8</strain>
    </source>
</reference>
<dbReference type="Pfam" id="PF17853">
    <property type="entry name" value="GGDEF_2"/>
    <property type="match status" value="1"/>
</dbReference>
<protein>
    <submittedName>
        <fullName evidence="11">Two-component system response regulator YesN</fullName>
    </submittedName>
</protein>
<feature type="domain" description="Response regulatory" evidence="10">
    <location>
        <begin position="3"/>
        <end position="120"/>
    </location>
</feature>
<dbReference type="PANTHER" id="PTHR42713">
    <property type="entry name" value="HISTIDINE KINASE-RELATED"/>
    <property type="match status" value="1"/>
</dbReference>